<keyword evidence="17" id="KW-0175">Coiled coil</keyword>
<keyword evidence="7 15" id="KW-1133">Transmembrane helix</keyword>
<keyword evidence="5 15" id="KW-0812">Transmembrane</keyword>
<evidence type="ECO:0000256" key="6">
    <source>
        <dbReference type="ARBA" id="ARBA00022781"/>
    </source>
</evidence>
<dbReference type="PANTHER" id="PTHR33445">
    <property type="entry name" value="ATP SYNTHASE SUBUNIT B', CHLOROPLASTIC"/>
    <property type="match status" value="1"/>
</dbReference>
<keyword evidence="9 15" id="KW-0472">Membrane</keyword>
<dbReference type="SUPFAM" id="SSF81573">
    <property type="entry name" value="F1F0 ATP synthase subunit B, membrane domain"/>
    <property type="match status" value="1"/>
</dbReference>
<evidence type="ECO:0000256" key="4">
    <source>
        <dbReference type="ARBA" id="ARBA00022547"/>
    </source>
</evidence>
<keyword evidence="2 15" id="KW-0813">Transport</keyword>
<feature type="transmembrane region" description="Helical" evidence="15">
    <location>
        <begin position="12"/>
        <end position="30"/>
    </location>
</feature>
<dbReference type="InterPro" id="IPR028987">
    <property type="entry name" value="ATP_synth_B-like_membr_sf"/>
</dbReference>
<keyword evidence="19" id="KW-1185">Reference proteome</keyword>
<evidence type="ECO:0000256" key="13">
    <source>
        <dbReference type="ARBA" id="ARBA00026054"/>
    </source>
</evidence>
<comment type="caution">
    <text evidence="18">The sequence shown here is derived from an EMBL/GenBank/DDBJ whole genome shotgun (WGS) entry which is preliminary data.</text>
</comment>
<gene>
    <name evidence="15 18" type="primary">atpF</name>
    <name evidence="18" type="ORF">JIV24_02745</name>
</gene>
<evidence type="ECO:0000313" key="19">
    <source>
        <dbReference type="Proteomes" id="UP000605676"/>
    </source>
</evidence>
<keyword evidence="4 15" id="KW-0138">CF(0)</keyword>
<dbReference type="CDD" id="cd06503">
    <property type="entry name" value="ATP-synt_Fo_b"/>
    <property type="match status" value="1"/>
</dbReference>
<evidence type="ECO:0000256" key="12">
    <source>
        <dbReference type="ARBA" id="ARBA00025614"/>
    </source>
</evidence>
<proteinExistence type="inferred from homology"/>
<dbReference type="InterPro" id="IPR050059">
    <property type="entry name" value="ATP_synthase_B_chain"/>
</dbReference>
<dbReference type="Gene3D" id="1.20.5.620">
    <property type="entry name" value="F1F0 ATP synthase subunit B, membrane domain"/>
    <property type="match status" value="1"/>
</dbReference>
<evidence type="ECO:0000256" key="2">
    <source>
        <dbReference type="ARBA" id="ARBA00022448"/>
    </source>
</evidence>
<evidence type="ECO:0000256" key="10">
    <source>
        <dbReference type="ARBA" id="ARBA00023310"/>
    </source>
</evidence>
<comment type="subunit">
    <text evidence="13">F-type ATPases have 2 components, F(1) - the catalytic core - and F(0) - the membrane proton channel. F(1) has five subunits: alpha(3), beta(3), gamma(1), delta(1), epsilon(1). F(0) has four main subunits: a(1), b(2) and c(10-14). The alpha and beta chains form an alternating ring which encloses part of the gamma chain. F(1) is attached to F(0) by a central stalk formed by the gamma and epsilon chains, while a peripheral stalk is formed by the delta and b chains.</text>
</comment>
<evidence type="ECO:0000256" key="17">
    <source>
        <dbReference type="SAM" id="Coils"/>
    </source>
</evidence>
<comment type="subcellular location">
    <subcellularLocation>
        <location evidence="15">Cell membrane</location>
        <topology evidence="15">Single-pass membrane protein</topology>
    </subcellularLocation>
    <subcellularLocation>
        <location evidence="14">Endomembrane system</location>
        <topology evidence="14">Single-pass membrane protein</topology>
    </subcellularLocation>
</comment>
<dbReference type="RefSeq" id="WP_200463472.1">
    <property type="nucleotide sequence ID" value="NZ_JAENRR010000004.1"/>
</dbReference>
<dbReference type="NCBIfam" id="TIGR01144">
    <property type="entry name" value="ATP_synt_b"/>
    <property type="match status" value="1"/>
</dbReference>
<evidence type="ECO:0000256" key="1">
    <source>
        <dbReference type="ARBA" id="ARBA00005513"/>
    </source>
</evidence>
<evidence type="ECO:0000256" key="11">
    <source>
        <dbReference type="ARBA" id="ARBA00025198"/>
    </source>
</evidence>
<dbReference type="HAMAP" id="MF_01398">
    <property type="entry name" value="ATP_synth_b_bprime"/>
    <property type="match status" value="1"/>
</dbReference>
<evidence type="ECO:0000313" key="18">
    <source>
        <dbReference type="EMBL" id="MBK3516242.1"/>
    </source>
</evidence>
<keyword evidence="6 15" id="KW-0375">Hydrogen ion transport</keyword>
<evidence type="ECO:0000256" key="9">
    <source>
        <dbReference type="ARBA" id="ARBA00023136"/>
    </source>
</evidence>
<evidence type="ECO:0000256" key="3">
    <source>
        <dbReference type="ARBA" id="ARBA00022475"/>
    </source>
</evidence>
<evidence type="ECO:0000256" key="7">
    <source>
        <dbReference type="ARBA" id="ARBA00022989"/>
    </source>
</evidence>
<evidence type="ECO:0000256" key="8">
    <source>
        <dbReference type="ARBA" id="ARBA00023065"/>
    </source>
</evidence>
<comment type="subunit">
    <text evidence="15">F-type ATPases have 2 components, F(1) - the catalytic core - and F(0) - the membrane proton channel. F(1) has five subunits: alpha(3), beta(3), gamma(1), delta(1), epsilon(1). F(0) has three main subunits: a(1), b(2) and c(10-14). The alpha and beta chains form an alternating ring which encloses part of the gamma chain. F(1) is attached to F(0) by a central stalk formed by the gamma and epsilon chains, while a peripheral stalk is formed by the delta and b chains.</text>
</comment>
<comment type="similarity">
    <text evidence="1 15 16">Belongs to the ATPase B chain family.</text>
</comment>
<protein>
    <recommendedName>
        <fullName evidence="15">ATP synthase subunit b</fullName>
    </recommendedName>
    <alternativeName>
        <fullName evidence="15">ATP synthase F(0) sector subunit b</fullName>
    </alternativeName>
    <alternativeName>
        <fullName evidence="15">ATPase subunit I</fullName>
    </alternativeName>
    <alternativeName>
        <fullName evidence="15">F-type ATPase subunit b</fullName>
        <shortName evidence="15">F-ATPase subunit b</shortName>
    </alternativeName>
</protein>
<comment type="function">
    <text evidence="11 15">F(1)F(0) ATP synthase produces ATP from ADP in the presence of a proton or sodium gradient. F-type ATPases consist of two structural domains, F(1) containing the extramembraneous catalytic core and F(0) containing the membrane proton channel, linked together by a central stalk and a peripheral stalk. During catalysis, ATP synthesis in the catalytic domain of F(1) is coupled via a rotary mechanism of the central stalk subunits to proton translocation.</text>
</comment>
<name>A0ABS1HEZ9_9BACT</name>
<dbReference type="InterPro" id="IPR005864">
    <property type="entry name" value="ATP_synth_F0_bsu_bac"/>
</dbReference>
<keyword evidence="8 15" id="KW-0406">Ion transport</keyword>
<keyword evidence="10 15" id="KW-0066">ATP synthesis</keyword>
<dbReference type="InterPro" id="IPR002146">
    <property type="entry name" value="ATP_synth_b/b'su_bac/chlpt"/>
</dbReference>
<evidence type="ECO:0000256" key="14">
    <source>
        <dbReference type="ARBA" id="ARBA00037847"/>
    </source>
</evidence>
<evidence type="ECO:0000256" key="15">
    <source>
        <dbReference type="HAMAP-Rule" id="MF_01398"/>
    </source>
</evidence>
<dbReference type="Pfam" id="PF00430">
    <property type="entry name" value="ATP-synt_B"/>
    <property type="match status" value="1"/>
</dbReference>
<dbReference type="PANTHER" id="PTHR33445:SF1">
    <property type="entry name" value="ATP SYNTHASE SUBUNIT B"/>
    <property type="match status" value="1"/>
</dbReference>
<evidence type="ECO:0000256" key="5">
    <source>
        <dbReference type="ARBA" id="ARBA00022692"/>
    </source>
</evidence>
<reference evidence="18 19" key="1">
    <citation type="submission" date="2021-01" db="EMBL/GenBank/DDBJ databases">
        <title>Carboxyliciviraga sp.nov., isolated from coastal sediments.</title>
        <authorList>
            <person name="Lu D."/>
            <person name="Zhang T."/>
        </authorList>
    </citation>
    <scope>NUCLEOTIDE SEQUENCE [LARGE SCALE GENOMIC DNA]</scope>
    <source>
        <strain evidence="18 19">N1Y132</strain>
    </source>
</reference>
<evidence type="ECO:0000256" key="16">
    <source>
        <dbReference type="RuleBase" id="RU003848"/>
    </source>
</evidence>
<accession>A0ABS1HEZ9</accession>
<dbReference type="Proteomes" id="UP000605676">
    <property type="component" value="Unassembled WGS sequence"/>
</dbReference>
<sequence length="164" mass="18646">MGLLTPDPGLVFWSALTFSLLVFILKRYAWKPILHAVKSREETIEYALAAAEKAKAEVEDLNATKVQIMNDAKAERDTLIKQARELKQSMLDDAKNKAQNEADKIIESARVQIEREKNEAILQLKEKVAEFSVDIAGKLLEEELQSTDKQKAIIDKYLQEVNFN</sequence>
<feature type="coiled-coil region" evidence="17">
    <location>
        <begin position="44"/>
        <end position="130"/>
    </location>
</feature>
<keyword evidence="3 15" id="KW-1003">Cell membrane</keyword>
<organism evidence="18 19">
    <name type="scientific">Carboxylicivirga marina</name>
    <dbReference type="NCBI Taxonomy" id="2800988"/>
    <lineage>
        <taxon>Bacteria</taxon>
        <taxon>Pseudomonadati</taxon>
        <taxon>Bacteroidota</taxon>
        <taxon>Bacteroidia</taxon>
        <taxon>Marinilabiliales</taxon>
        <taxon>Marinilabiliaceae</taxon>
        <taxon>Carboxylicivirga</taxon>
    </lineage>
</organism>
<comment type="function">
    <text evidence="12">Component of the F(0) channel, it forms part of the peripheral stalk, linking F(1) to F(0). The b'-subunit is a diverged and duplicated form of b found in plants and photosynthetic bacteria.</text>
</comment>
<dbReference type="EMBL" id="JAENRR010000004">
    <property type="protein sequence ID" value="MBK3516242.1"/>
    <property type="molecule type" value="Genomic_DNA"/>
</dbReference>